<dbReference type="SUPFAM" id="SSF51419">
    <property type="entry name" value="PLP-binding barrel"/>
    <property type="match status" value="1"/>
</dbReference>
<dbReference type="FunFam" id="3.20.20.10:FF:000008">
    <property type="entry name" value="Ornithine decarboxylase"/>
    <property type="match status" value="1"/>
</dbReference>
<evidence type="ECO:0000313" key="11">
    <source>
        <dbReference type="Proteomes" id="UP000321230"/>
    </source>
</evidence>
<accession>A0A511AZ54</accession>
<keyword evidence="3 8" id="KW-0663">Pyridoxal phosphate</keyword>
<evidence type="ECO:0000256" key="3">
    <source>
        <dbReference type="ARBA" id="ARBA00022898"/>
    </source>
</evidence>
<dbReference type="CDD" id="cd00622">
    <property type="entry name" value="PLPDE_III_ODC"/>
    <property type="match status" value="1"/>
</dbReference>
<dbReference type="InterPro" id="IPR029066">
    <property type="entry name" value="PLP-binding_barrel"/>
</dbReference>
<comment type="catalytic activity">
    <reaction evidence="7">
        <text>L-ornithine + H(+) = putrescine + CO2</text>
        <dbReference type="Rhea" id="RHEA:22964"/>
        <dbReference type="ChEBI" id="CHEBI:15378"/>
        <dbReference type="ChEBI" id="CHEBI:16526"/>
        <dbReference type="ChEBI" id="CHEBI:46911"/>
        <dbReference type="ChEBI" id="CHEBI:326268"/>
        <dbReference type="EC" id="4.1.1.17"/>
    </reaction>
</comment>
<dbReference type="InterPro" id="IPR009006">
    <property type="entry name" value="Ala_racemase/Decarboxylase_C"/>
</dbReference>
<name>A0A511AZ54_9PROT</name>
<feature type="active site" description="Proton donor" evidence="8">
    <location>
        <position position="327"/>
    </location>
</feature>
<proteinExistence type="inferred from homology"/>
<dbReference type="PANTHER" id="PTHR11482">
    <property type="entry name" value="ARGININE/DIAMINOPIMELATE/ORNITHINE DECARBOXYLASE"/>
    <property type="match status" value="1"/>
</dbReference>
<dbReference type="Pfam" id="PF02784">
    <property type="entry name" value="Orn_Arg_deC_N"/>
    <property type="match status" value="1"/>
</dbReference>
<dbReference type="PRINTS" id="PR01182">
    <property type="entry name" value="ORNDCRBXLASE"/>
</dbReference>
<evidence type="ECO:0000256" key="6">
    <source>
        <dbReference type="ARBA" id="ARBA00034138"/>
    </source>
</evidence>
<feature type="domain" description="Orn/DAP/Arg decarboxylase 2 N-terminal" evidence="9">
    <location>
        <begin position="24"/>
        <end position="258"/>
    </location>
</feature>
<comment type="cofactor">
    <cofactor evidence="1 8">
        <name>pyridoxal 5'-phosphate</name>
        <dbReference type="ChEBI" id="CHEBI:597326"/>
    </cofactor>
</comment>
<dbReference type="PANTHER" id="PTHR11482:SF6">
    <property type="entry name" value="ORNITHINE DECARBOXYLASE 1-RELATED"/>
    <property type="match status" value="1"/>
</dbReference>
<dbReference type="EMBL" id="BJUZ01000001">
    <property type="protein sequence ID" value="GEK92441.1"/>
    <property type="molecule type" value="Genomic_DNA"/>
</dbReference>
<gene>
    <name evidence="10" type="ORF">GWA01_02110</name>
</gene>
<keyword evidence="11" id="KW-1185">Reference proteome</keyword>
<evidence type="ECO:0000256" key="8">
    <source>
        <dbReference type="PIRSR" id="PIRSR600183-50"/>
    </source>
</evidence>
<comment type="pathway">
    <text evidence="5">Amine and polyamine biosynthesis; putrescine biosynthesis via L-ornithine pathway; putrescine from L-ornithine: step 1/1.</text>
</comment>
<dbReference type="GO" id="GO:0004586">
    <property type="term" value="F:ornithine decarboxylase activity"/>
    <property type="evidence" value="ECO:0007669"/>
    <property type="project" value="UniProtKB-EC"/>
</dbReference>
<evidence type="ECO:0000256" key="2">
    <source>
        <dbReference type="ARBA" id="ARBA00008872"/>
    </source>
</evidence>
<dbReference type="GO" id="GO:0033387">
    <property type="term" value="P:putrescine biosynthetic process from arginine, via ornithine"/>
    <property type="evidence" value="ECO:0007669"/>
    <property type="project" value="TreeGrafter"/>
</dbReference>
<reference evidence="10 11" key="1">
    <citation type="submission" date="2019-07" db="EMBL/GenBank/DDBJ databases">
        <title>Whole genome shotgun sequence of Gluconobacter wancherniae NBRC 103581.</title>
        <authorList>
            <person name="Hosoyama A."/>
            <person name="Uohara A."/>
            <person name="Ohji S."/>
            <person name="Ichikawa N."/>
        </authorList>
    </citation>
    <scope>NUCLEOTIDE SEQUENCE [LARGE SCALE GENOMIC DNA]</scope>
    <source>
        <strain evidence="10 11">NBRC 103581</strain>
    </source>
</reference>
<dbReference type="InterPro" id="IPR022653">
    <property type="entry name" value="De-COase2_pyr-phos_BS"/>
</dbReference>
<feature type="modified residue" description="N6-(pyridoxal phosphate)lysine" evidence="8">
    <location>
        <position position="47"/>
    </location>
</feature>
<dbReference type="InterPro" id="IPR022657">
    <property type="entry name" value="De-COase2_CS"/>
</dbReference>
<dbReference type="PRINTS" id="PR01179">
    <property type="entry name" value="ODADCRBXLASE"/>
</dbReference>
<protein>
    <recommendedName>
        <fullName evidence="6">ornithine decarboxylase</fullName>
        <ecNumber evidence="6">4.1.1.17</ecNumber>
    </recommendedName>
</protein>
<dbReference type="SUPFAM" id="SSF50621">
    <property type="entry name" value="Alanine racemase C-terminal domain-like"/>
    <property type="match status" value="1"/>
</dbReference>
<dbReference type="GO" id="GO:0005737">
    <property type="term" value="C:cytoplasm"/>
    <property type="evidence" value="ECO:0007669"/>
    <property type="project" value="TreeGrafter"/>
</dbReference>
<evidence type="ECO:0000256" key="4">
    <source>
        <dbReference type="ARBA" id="ARBA00023239"/>
    </source>
</evidence>
<sequence length="379" mass="41652">MTPKISRFFAEHRPATPCLVVDLDVVESRYQALHHNLPSARIYYAIKANPAPQILRRLTELGSSFDAASIEEIRMCLAAGATPDRISYGNTVKKVSAIREAHELGIDLFVFDSMEELAKLAEHAPGARVFCRLTVENEGADWPLSRKFGTTTTHARELMLRAATMGLRPYGLSFHVGSQQTSVTAYETAIARASALYRDLQDEGLDLQMLNLGGGFPARYREDVPTIGQFCTAISQALTEHFHNDLPDILVEPGRYMVGEAGVVSSEVVLVSRRGGAPTDPRWVYLDIGRFGGLAETEGEAIRYTFRTPHDESDPDHSPCVLAGPSCDGVDIMYEKARIPLPNSLRDGDRVDILATGAYVSTYCSTGFNGFPPLAEHYI</sequence>
<dbReference type="AlphaFoldDB" id="A0A511AZ54"/>
<dbReference type="Gene3D" id="2.40.37.10">
    <property type="entry name" value="Lyase, Ornithine Decarboxylase, Chain A, domain 1"/>
    <property type="match status" value="1"/>
</dbReference>
<evidence type="ECO:0000256" key="5">
    <source>
        <dbReference type="ARBA" id="ARBA00034115"/>
    </source>
</evidence>
<evidence type="ECO:0000256" key="7">
    <source>
        <dbReference type="ARBA" id="ARBA00049127"/>
    </source>
</evidence>
<dbReference type="RefSeq" id="WP_146793172.1">
    <property type="nucleotide sequence ID" value="NZ_BARC01000005.1"/>
</dbReference>
<dbReference type="EC" id="4.1.1.17" evidence="6"/>
<keyword evidence="4" id="KW-0456">Lyase</keyword>
<dbReference type="PROSITE" id="PS00879">
    <property type="entry name" value="ODR_DC_2_2"/>
    <property type="match status" value="1"/>
</dbReference>
<evidence type="ECO:0000256" key="1">
    <source>
        <dbReference type="ARBA" id="ARBA00001933"/>
    </source>
</evidence>
<dbReference type="Proteomes" id="UP000321230">
    <property type="component" value="Unassembled WGS sequence"/>
</dbReference>
<evidence type="ECO:0000313" key="10">
    <source>
        <dbReference type="EMBL" id="GEK92441.1"/>
    </source>
</evidence>
<evidence type="ECO:0000259" key="9">
    <source>
        <dbReference type="Pfam" id="PF02784"/>
    </source>
</evidence>
<dbReference type="InterPro" id="IPR022644">
    <property type="entry name" value="De-COase2_N"/>
</dbReference>
<comment type="caution">
    <text evidence="10">The sequence shown here is derived from an EMBL/GenBank/DDBJ whole genome shotgun (WGS) entry which is preliminary data.</text>
</comment>
<comment type="similarity">
    <text evidence="2">Belongs to the Orn/Lys/Arg decarboxylase class-II family.</text>
</comment>
<dbReference type="InterPro" id="IPR000183">
    <property type="entry name" value="Orn/DAP/Arg_de-COase"/>
</dbReference>
<dbReference type="InterPro" id="IPR002433">
    <property type="entry name" value="Orn_de-COase"/>
</dbReference>
<organism evidence="10 11">
    <name type="scientific">Gluconobacter wancherniae NBRC 103581</name>
    <dbReference type="NCBI Taxonomy" id="656744"/>
    <lineage>
        <taxon>Bacteria</taxon>
        <taxon>Pseudomonadati</taxon>
        <taxon>Pseudomonadota</taxon>
        <taxon>Alphaproteobacteria</taxon>
        <taxon>Acetobacterales</taxon>
        <taxon>Acetobacteraceae</taxon>
        <taxon>Gluconobacter</taxon>
    </lineage>
</organism>
<dbReference type="Gene3D" id="3.20.20.10">
    <property type="entry name" value="Alanine racemase"/>
    <property type="match status" value="1"/>
</dbReference>
<dbReference type="PROSITE" id="PS00878">
    <property type="entry name" value="ODR_DC_2_1"/>
    <property type="match status" value="1"/>
</dbReference>
<dbReference type="OrthoDB" id="9802241at2"/>